<keyword evidence="6" id="KW-0408">Iron</keyword>
<evidence type="ECO:0000256" key="6">
    <source>
        <dbReference type="ARBA" id="ARBA00023004"/>
    </source>
</evidence>
<evidence type="ECO:0000256" key="1">
    <source>
        <dbReference type="ARBA" id="ARBA00004571"/>
    </source>
</evidence>
<dbReference type="Pfam" id="PF07715">
    <property type="entry name" value="Plug"/>
    <property type="match status" value="1"/>
</dbReference>
<evidence type="ECO:0000256" key="10">
    <source>
        <dbReference type="ARBA" id="ARBA00023237"/>
    </source>
</evidence>
<accession>A0ABY7NJL1</accession>
<organism evidence="14 15">
    <name type="scientific">Sphingomonas abietis</name>
    <dbReference type="NCBI Taxonomy" id="3012344"/>
    <lineage>
        <taxon>Bacteria</taxon>
        <taxon>Pseudomonadati</taxon>
        <taxon>Pseudomonadota</taxon>
        <taxon>Alphaproteobacteria</taxon>
        <taxon>Sphingomonadales</taxon>
        <taxon>Sphingomonadaceae</taxon>
        <taxon>Sphingomonas</taxon>
    </lineage>
</organism>
<dbReference type="EMBL" id="CP115174">
    <property type="protein sequence ID" value="WBO21732.1"/>
    <property type="molecule type" value="Genomic_DNA"/>
</dbReference>
<dbReference type="PANTHER" id="PTHR32552:SF81">
    <property type="entry name" value="TONB-DEPENDENT OUTER MEMBRANE RECEPTOR"/>
    <property type="match status" value="1"/>
</dbReference>
<dbReference type="InterPro" id="IPR000531">
    <property type="entry name" value="Beta-barrel_TonB"/>
</dbReference>
<dbReference type="Gene3D" id="2.40.170.20">
    <property type="entry name" value="TonB-dependent receptor, beta-barrel domain"/>
    <property type="match status" value="1"/>
</dbReference>
<dbReference type="InterPro" id="IPR012910">
    <property type="entry name" value="Plug_dom"/>
</dbReference>
<dbReference type="Gene3D" id="3.55.50.30">
    <property type="match status" value="1"/>
</dbReference>
<sequence>MAARLTTGWPPLNARYPYSLAQGACGSLIAASVFSISSASAQTRTTVHLDLRPGPLSQAINEIAAQSGASIGTDDPALLRTPISALRIDGAVDQALRLALARTDLRLVRTGPASWRILREARHVPPSPPRRRPVPVEPAQDIVVTGSKLDTPLQDYPGSVTIIDGTALDHPGRERGTLAVAEIQANLLSTRLGPGRNKLFLRGIADSSFNGTSPALVGQYLGDLRLTYASPDPDLRLYDVDRVEILEGPQGTLYGAGSLGGILRAVPRSPDPGATHGDVWAGGSISAHGQPGADGGMVLNLPLAPRVALRVVGYGEQDGGYIDDIGRGLKDVNRSRVAGGRAALRVGFGSGWTATLGGIAQDVRNRDSQYADEDLGSLVRASAVAQPSFHSYRAVDLAIEGRVGGATLRSTTGYVAQRLGQAFDATQPDNDILLYEQRDRISMVSNETRLNGKAGDRLDWLAGIAVLHARSTERRALGAPDALASLGEVRLGMTEATAFGELALHPTSGIIVTGGGRVSYIAADGAASGTLAKPVVGTAGPKAARRYQWLATPMVGISWEAARKITVFARYAGGYRPGGLTVNGVAEAFDPDTIRTVELGFRARDLGRAKFHLSATAAASRWRDIQADSLDGLAIPHVANIGYGRVQSLSFDVGATPFPGIDLTASGFRSWSKLTTVGPSVEGPLMGPLPNVARYGAVMAVEYRHRIAAQSEIGLGVRGKIVGPSMLGIGPELSLPQGDYGTLAASASLTIRRATVTLDATNLLDARGNLFALGTPFTLATGHQSTPLRPRTLRLGVATSF</sequence>
<feature type="domain" description="TonB-dependent receptor-like beta-barrel" evidence="12">
    <location>
        <begin position="345"/>
        <end position="763"/>
    </location>
</feature>
<comment type="subcellular location">
    <subcellularLocation>
        <location evidence="1">Cell outer membrane</location>
        <topology evidence="1">Multi-pass membrane protein</topology>
    </subcellularLocation>
</comment>
<evidence type="ECO:0000313" key="14">
    <source>
        <dbReference type="EMBL" id="WBO21732.1"/>
    </source>
</evidence>
<keyword evidence="2" id="KW-0813">Transport</keyword>
<evidence type="ECO:0000256" key="3">
    <source>
        <dbReference type="ARBA" id="ARBA00022452"/>
    </source>
</evidence>
<protein>
    <submittedName>
        <fullName evidence="14">TonB-dependent receptor</fullName>
    </submittedName>
</protein>
<keyword evidence="4" id="KW-0410">Iron transport</keyword>
<keyword evidence="7" id="KW-0406">Ion transport</keyword>
<evidence type="ECO:0000256" key="8">
    <source>
        <dbReference type="ARBA" id="ARBA00023077"/>
    </source>
</evidence>
<evidence type="ECO:0000256" key="9">
    <source>
        <dbReference type="ARBA" id="ARBA00023136"/>
    </source>
</evidence>
<evidence type="ECO:0000256" key="2">
    <source>
        <dbReference type="ARBA" id="ARBA00022448"/>
    </source>
</evidence>
<gene>
    <name evidence="14" type="ORF">PBT88_16395</name>
</gene>
<name>A0ABY7NJL1_9SPHN</name>
<feature type="domain" description="TonB-dependent receptor plug" evidence="13">
    <location>
        <begin position="153"/>
        <end position="262"/>
    </location>
</feature>
<dbReference type="InterPro" id="IPR036942">
    <property type="entry name" value="Beta-barrel_TonB_sf"/>
</dbReference>
<evidence type="ECO:0000256" key="11">
    <source>
        <dbReference type="RuleBase" id="RU003357"/>
    </source>
</evidence>
<keyword evidence="3" id="KW-1134">Transmembrane beta strand</keyword>
<dbReference type="InterPro" id="IPR039426">
    <property type="entry name" value="TonB-dep_rcpt-like"/>
</dbReference>
<keyword evidence="10" id="KW-0998">Cell outer membrane</keyword>
<evidence type="ECO:0000259" key="13">
    <source>
        <dbReference type="Pfam" id="PF07715"/>
    </source>
</evidence>
<evidence type="ECO:0000256" key="5">
    <source>
        <dbReference type="ARBA" id="ARBA00022692"/>
    </source>
</evidence>
<dbReference type="PANTHER" id="PTHR32552">
    <property type="entry name" value="FERRICHROME IRON RECEPTOR-RELATED"/>
    <property type="match status" value="1"/>
</dbReference>
<evidence type="ECO:0000313" key="15">
    <source>
        <dbReference type="Proteomes" id="UP001210865"/>
    </source>
</evidence>
<dbReference type="SUPFAM" id="SSF56935">
    <property type="entry name" value="Porins"/>
    <property type="match status" value="1"/>
</dbReference>
<keyword evidence="8 11" id="KW-0798">TonB box</keyword>
<reference evidence="14 15" key="1">
    <citation type="submission" date="2022-12" db="EMBL/GenBank/DDBJ databases">
        <title>Sphingomonas abieness sp. nov., an endophytic bacterium isolated from Abies koreana.</title>
        <authorList>
            <person name="Jiang L."/>
            <person name="Lee J."/>
        </authorList>
    </citation>
    <scope>NUCLEOTIDE SEQUENCE [LARGE SCALE GENOMIC DNA]</scope>
    <source>
        <strain evidence="15">PAMB 00755</strain>
    </source>
</reference>
<dbReference type="RefSeq" id="WP_270076380.1">
    <property type="nucleotide sequence ID" value="NZ_CP115174.1"/>
</dbReference>
<evidence type="ECO:0000259" key="12">
    <source>
        <dbReference type="Pfam" id="PF00593"/>
    </source>
</evidence>
<dbReference type="Pfam" id="PF00593">
    <property type="entry name" value="TonB_dep_Rec_b-barrel"/>
    <property type="match status" value="1"/>
</dbReference>
<proteinExistence type="inferred from homology"/>
<keyword evidence="5" id="KW-0812">Transmembrane</keyword>
<evidence type="ECO:0000256" key="4">
    <source>
        <dbReference type="ARBA" id="ARBA00022496"/>
    </source>
</evidence>
<keyword evidence="15" id="KW-1185">Reference proteome</keyword>
<keyword evidence="14" id="KW-0675">Receptor</keyword>
<evidence type="ECO:0000256" key="7">
    <source>
        <dbReference type="ARBA" id="ARBA00023065"/>
    </source>
</evidence>
<keyword evidence="9 11" id="KW-0472">Membrane</keyword>
<dbReference type="Proteomes" id="UP001210865">
    <property type="component" value="Chromosome"/>
</dbReference>
<comment type="similarity">
    <text evidence="11">Belongs to the TonB-dependent receptor family.</text>
</comment>